<evidence type="ECO:0000313" key="4">
    <source>
        <dbReference type="Proteomes" id="UP001527882"/>
    </source>
</evidence>
<dbReference type="GO" id="GO:0032259">
    <property type="term" value="P:methylation"/>
    <property type="evidence" value="ECO:0007669"/>
    <property type="project" value="UniProtKB-KW"/>
</dbReference>
<feature type="domain" description="Methyltransferase" evidence="1">
    <location>
        <begin position="101"/>
        <end position="172"/>
    </location>
</feature>
<protein>
    <submittedName>
        <fullName evidence="3">Methyltransferase domain-containing protein</fullName>
    </submittedName>
</protein>
<organism evidence="3 4">
    <name type="scientific">Paenibacillus gyeongsangnamensis</name>
    <dbReference type="NCBI Taxonomy" id="3388067"/>
    <lineage>
        <taxon>Bacteria</taxon>
        <taxon>Bacillati</taxon>
        <taxon>Bacillota</taxon>
        <taxon>Bacilli</taxon>
        <taxon>Bacillales</taxon>
        <taxon>Paenibacillaceae</taxon>
        <taxon>Paenibacillus</taxon>
    </lineage>
</organism>
<dbReference type="SUPFAM" id="SSF53335">
    <property type="entry name" value="S-adenosyl-L-methionine-dependent methyltransferases"/>
    <property type="match status" value="1"/>
</dbReference>
<evidence type="ECO:0000259" key="2">
    <source>
        <dbReference type="Pfam" id="PF21302"/>
    </source>
</evidence>
<reference evidence="3 4" key="1">
    <citation type="submission" date="2022-12" db="EMBL/GenBank/DDBJ databases">
        <title>Draft genome sequence of Paenibacillus sp. dW9.</title>
        <authorList>
            <person name="Choi E.-W."/>
            <person name="Kim D.-U."/>
        </authorList>
    </citation>
    <scope>NUCLEOTIDE SEQUENCE [LARGE SCALE GENOMIC DNA]</scope>
    <source>
        <strain evidence="4">dW9</strain>
    </source>
</reference>
<keyword evidence="3" id="KW-0489">Methyltransferase</keyword>
<name>A0ABT4Q742_9BACL</name>
<dbReference type="EMBL" id="JAQAGZ010000005">
    <property type="protein sequence ID" value="MCZ8512690.1"/>
    <property type="molecule type" value="Genomic_DNA"/>
</dbReference>
<dbReference type="InterPro" id="IPR029063">
    <property type="entry name" value="SAM-dependent_MTases_sf"/>
</dbReference>
<dbReference type="Proteomes" id="UP001527882">
    <property type="component" value="Unassembled WGS sequence"/>
</dbReference>
<feature type="domain" description="23S rRNA (guanine(745)-N(1))-methyltransferase N-terminal" evidence="2">
    <location>
        <begin position="15"/>
        <end position="50"/>
    </location>
</feature>
<dbReference type="Pfam" id="PF13649">
    <property type="entry name" value="Methyltransf_25"/>
    <property type="match status" value="1"/>
</dbReference>
<dbReference type="InterPro" id="IPR048647">
    <property type="entry name" value="RlmA_N"/>
</dbReference>
<dbReference type="Pfam" id="PF21302">
    <property type="entry name" value="Zn_ribbon_RlmA"/>
    <property type="match status" value="1"/>
</dbReference>
<gene>
    <name evidence="3" type="ORF">O9H85_09740</name>
</gene>
<dbReference type="RefSeq" id="WP_269881136.1">
    <property type="nucleotide sequence ID" value="NZ_JAQAGZ010000005.1"/>
</dbReference>
<proteinExistence type="predicted"/>
<keyword evidence="4" id="KW-1185">Reference proteome</keyword>
<dbReference type="Gene3D" id="3.40.50.150">
    <property type="entry name" value="Vaccinia Virus protein VP39"/>
    <property type="match status" value="1"/>
</dbReference>
<sequence>MSEHANLLSKYQDLFRCPICFSPMETAHSQSLVCRRRHCFDIARQGYVNLSVRPVHTLYDKRLFASRRILGRSGFFDPLYDILCKKIVKAGRAENQRIRLLDAGCGEGTHLHRMQETIRRDFGMELLGVGVDLSKDGIRLASREYPNAIWCVADLAHCPFAPSSFDCIVNMLSPSNYAGFRRMLTDDGALIKVIPGKDYLKEWRELIHGGTGKPSYSNDRTVSRFQEHFKLVEADRVRYRYALDDTLIQPLLRMTPLSWGVAEERLQQALDRNLKEITVDLTILVGRT</sequence>
<dbReference type="GO" id="GO:0008168">
    <property type="term" value="F:methyltransferase activity"/>
    <property type="evidence" value="ECO:0007669"/>
    <property type="project" value="UniProtKB-KW"/>
</dbReference>
<dbReference type="InterPro" id="IPR041698">
    <property type="entry name" value="Methyltransf_25"/>
</dbReference>
<keyword evidence="3" id="KW-0808">Transferase</keyword>
<evidence type="ECO:0000313" key="3">
    <source>
        <dbReference type="EMBL" id="MCZ8512690.1"/>
    </source>
</evidence>
<dbReference type="PIRSF" id="PIRSF018249">
    <property type="entry name" value="MyrA_prd"/>
    <property type="match status" value="1"/>
</dbReference>
<evidence type="ECO:0000259" key="1">
    <source>
        <dbReference type="Pfam" id="PF13649"/>
    </source>
</evidence>
<accession>A0ABT4Q742</accession>
<dbReference type="InterPro" id="IPR016718">
    <property type="entry name" value="rRNA_m1G-MeTrfase_A_prd"/>
</dbReference>
<comment type="caution">
    <text evidence="3">The sequence shown here is derived from an EMBL/GenBank/DDBJ whole genome shotgun (WGS) entry which is preliminary data.</text>
</comment>